<dbReference type="InterPro" id="IPR011600">
    <property type="entry name" value="Pept_C14_caspase"/>
</dbReference>
<dbReference type="PANTHER" id="PTHR48104">
    <property type="entry name" value="METACASPASE-4"/>
    <property type="match status" value="1"/>
</dbReference>
<sequence>MQRWVGETKSFRPDEPGLSRSMLYNLPDLDWPRSPYQGKPYYNHVSHTPWANRDETCSIMSMGSRATSSMARATSSMARATPSMASLGSPSRGPSVRMSSSMHSNVSNRTPRSRTSSCRSKAVLIGINYKDKTSPLYGSVNDALCIEQFLASQGWNVDTRNCRLLVDDGRERCRMPTEKNILDALDWLTMDVNIGDALFFSFSGKGRQLSTAEDNGMTCGLLTCDGGTIDPYTLSELLVSRVPVGVQLTCIIDCYQGGFPFVFPFVYQPNNSMQVQRRPTSEREMDDIGQIIVFSVLSAKQGQGRSAAIDGGACTNALLSILAQAGKQSYGELLLWMQRKVRQRAITETPCIACNIQLNLEEEVSLWPSRKHIKPLPSCTELNPLLPAAMSQSAAPRPERHAKPPTPSRGNSSTYRTRAQQFMRGGQDGAQPAGSGRRISRPTLSNRFLGQWGSR</sequence>
<dbReference type="GO" id="GO:0004197">
    <property type="term" value="F:cysteine-type endopeptidase activity"/>
    <property type="evidence" value="ECO:0007669"/>
    <property type="project" value="InterPro"/>
</dbReference>
<feature type="region of interest" description="Disordered" evidence="2">
    <location>
        <begin position="390"/>
        <end position="455"/>
    </location>
</feature>
<dbReference type="Gene3D" id="3.40.50.12660">
    <property type="match status" value="1"/>
</dbReference>
<feature type="compositionally biased region" description="Low complexity" evidence="2">
    <location>
        <begin position="104"/>
        <end position="115"/>
    </location>
</feature>
<dbReference type="PANTHER" id="PTHR48104:SF30">
    <property type="entry name" value="METACASPASE-1"/>
    <property type="match status" value="1"/>
</dbReference>
<protein>
    <recommendedName>
        <fullName evidence="3">Peptidase C14 caspase domain-containing protein</fullName>
    </recommendedName>
</protein>
<evidence type="ECO:0000313" key="4">
    <source>
        <dbReference type="EMBL" id="CAE0809870.1"/>
    </source>
</evidence>
<name>A0A7S4FRG5_9EUGL</name>
<feature type="domain" description="Peptidase C14 caspase" evidence="3">
    <location>
        <begin position="120"/>
        <end position="355"/>
    </location>
</feature>
<evidence type="ECO:0000256" key="1">
    <source>
        <dbReference type="ARBA" id="ARBA00009005"/>
    </source>
</evidence>
<feature type="region of interest" description="Disordered" evidence="2">
    <location>
        <begin position="79"/>
        <end position="115"/>
    </location>
</feature>
<proteinExistence type="inferred from homology"/>
<comment type="similarity">
    <text evidence="1">Belongs to the peptidase C14B family.</text>
</comment>
<dbReference type="GO" id="GO:0006508">
    <property type="term" value="P:proteolysis"/>
    <property type="evidence" value="ECO:0007669"/>
    <property type="project" value="InterPro"/>
</dbReference>
<dbReference type="InterPro" id="IPR050452">
    <property type="entry name" value="Metacaspase"/>
</dbReference>
<dbReference type="GO" id="GO:0005737">
    <property type="term" value="C:cytoplasm"/>
    <property type="evidence" value="ECO:0007669"/>
    <property type="project" value="TreeGrafter"/>
</dbReference>
<accession>A0A7S4FRG5</accession>
<evidence type="ECO:0000256" key="2">
    <source>
        <dbReference type="SAM" id="MobiDB-lite"/>
    </source>
</evidence>
<organism evidence="4">
    <name type="scientific">Eutreptiella gymnastica</name>
    <dbReference type="NCBI Taxonomy" id="73025"/>
    <lineage>
        <taxon>Eukaryota</taxon>
        <taxon>Discoba</taxon>
        <taxon>Euglenozoa</taxon>
        <taxon>Euglenida</taxon>
        <taxon>Spirocuta</taxon>
        <taxon>Euglenophyceae</taxon>
        <taxon>Eutreptiales</taxon>
        <taxon>Eutreptiaceae</taxon>
        <taxon>Eutreptiella</taxon>
    </lineage>
</organism>
<dbReference type="Pfam" id="PF00656">
    <property type="entry name" value="Peptidase_C14"/>
    <property type="match status" value="1"/>
</dbReference>
<feature type="compositionally biased region" description="Polar residues" evidence="2">
    <location>
        <begin position="442"/>
        <end position="455"/>
    </location>
</feature>
<evidence type="ECO:0000259" key="3">
    <source>
        <dbReference type="Pfam" id="PF00656"/>
    </source>
</evidence>
<reference evidence="4" key="1">
    <citation type="submission" date="2021-01" db="EMBL/GenBank/DDBJ databases">
        <authorList>
            <person name="Corre E."/>
            <person name="Pelletier E."/>
            <person name="Niang G."/>
            <person name="Scheremetjew M."/>
            <person name="Finn R."/>
            <person name="Kale V."/>
            <person name="Holt S."/>
            <person name="Cochrane G."/>
            <person name="Meng A."/>
            <person name="Brown T."/>
            <person name="Cohen L."/>
        </authorList>
    </citation>
    <scope>NUCLEOTIDE SEQUENCE</scope>
    <source>
        <strain evidence="4">CCMP1594</strain>
    </source>
</reference>
<dbReference type="AlphaFoldDB" id="A0A7S4FRG5"/>
<dbReference type="EMBL" id="HBJA01059324">
    <property type="protein sequence ID" value="CAE0809870.1"/>
    <property type="molecule type" value="Transcribed_RNA"/>
</dbReference>
<feature type="compositionally biased region" description="Polar residues" evidence="2">
    <location>
        <begin position="408"/>
        <end position="420"/>
    </location>
</feature>
<gene>
    <name evidence="4" type="ORF">EGYM00163_LOCUS21004</name>
</gene>